<accession>I7Z803</accession>
<name>I7Z803_9GAMM</name>
<keyword evidence="1" id="KW-0732">Signal</keyword>
<feature type="signal peptide" evidence="1">
    <location>
        <begin position="1"/>
        <end position="23"/>
    </location>
</feature>
<keyword evidence="3" id="KW-1185">Reference proteome</keyword>
<evidence type="ECO:0000256" key="1">
    <source>
        <dbReference type="SAM" id="SignalP"/>
    </source>
</evidence>
<evidence type="ECO:0000313" key="2">
    <source>
        <dbReference type="EMBL" id="EIT67767.1"/>
    </source>
</evidence>
<reference evidence="2 3" key="1">
    <citation type="journal article" date="2012" name="J. Bacteriol.">
        <title>Genome Sequence of n-Alkane-Degrading Hydrocarboniphaga effusa Strain AP103T (ATCC BAA-332T).</title>
        <authorList>
            <person name="Chang H.K."/>
            <person name="Zylstra G.J."/>
            <person name="Chae J.C."/>
        </authorList>
    </citation>
    <scope>NUCLEOTIDE SEQUENCE [LARGE SCALE GENOMIC DNA]</scope>
    <source>
        <strain evidence="2 3">AP103</strain>
    </source>
</reference>
<sequence>MRRGVWAVLVILATLLPWRVALACAHDAESMQQRCCCTDVMAPCPHVSSGVGKCCKQVVALQAQVKDAEADALPNFSGDKPPALLPRLSGLAPDWVWHPPPLTVPGTPPRFAGTRTYLVTARLRL</sequence>
<dbReference type="RefSeq" id="WP_007187137.1">
    <property type="nucleotide sequence ID" value="NZ_AKGD01000004.1"/>
</dbReference>
<dbReference type="Proteomes" id="UP000003704">
    <property type="component" value="Unassembled WGS sequence"/>
</dbReference>
<evidence type="ECO:0008006" key="4">
    <source>
        <dbReference type="Google" id="ProtNLM"/>
    </source>
</evidence>
<feature type="chain" id="PRO_5003712843" description="Secreted protein" evidence="1">
    <location>
        <begin position="24"/>
        <end position="125"/>
    </location>
</feature>
<dbReference type="AlphaFoldDB" id="I7Z803"/>
<gene>
    <name evidence="2" type="ORF">WQQ_42020</name>
</gene>
<proteinExistence type="predicted"/>
<evidence type="ECO:0000313" key="3">
    <source>
        <dbReference type="Proteomes" id="UP000003704"/>
    </source>
</evidence>
<dbReference type="EMBL" id="AKGD01000004">
    <property type="protein sequence ID" value="EIT67767.1"/>
    <property type="molecule type" value="Genomic_DNA"/>
</dbReference>
<protein>
    <recommendedName>
        <fullName evidence="4">Secreted protein</fullName>
    </recommendedName>
</protein>
<dbReference type="OrthoDB" id="7062548at2"/>
<dbReference type="STRING" id="1172194.WQQ_42020"/>
<comment type="caution">
    <text evidence="2">The sequence shown here is derived from an EMBL/GenBank/DDBJ whole genome shotgun (WGS) entry which is preliminary data.</text>
</comment>
<organism evidence="2 3">
    <name type="scientific">Hydrocarboniphaga effusa AP103</name>
    <dbReference type="NCBI Taxonomy" id="1172194"/>
    <lineage>
        <taxon>Bacteria</taxon>
        <taxon>Pseudomonadati</taxon>
        <taxon>Pseudomonadota</taxon>
        <taxon>Gammaproteobacteria</taxon>
        <taxon>Nevskiales</taxon>
        <taxon>Nevskiaceae</taxon>
        <taxon>Hydrocarboniphaga</taxon>
    </lineage>
</organism>